<reference evidence="1" key="2">
    <citation type="journal article" date="2023" name="Curr. Microbiol.">
        <title>Granulicatella seriolae sp. nov., a Novel Facultative Anaerobe Isolated from Yellowtail Marine Fish.</title>
        <authorList>
            <person name="Lee M."/>
            <person name="Choi Y.J."/>
            <person name="Farooq A."/>
            <person name="Jeong J.B."/>
            <person name="Jung M.Y."/>
        </authorList>
    </citation>
    <scope>NUCLEOTIDE SEQUENCE</scope>
    <source>
        <strain evidence="1">S8</strain>
    </source>
</reference>
<reference evidence="1" key="1">
    <citation type="submission" date="2022-07" db="EMBL/GenBank/DDBJ databases">
        <authorList>
            <person name="Jung M.-Y."/>
            <person name="Lee M."/>
        </authorList>
    </citation>
    <scope>NUCLEOTIDE SEQUENCE</scope>
    <source>
        <strain evidence="1">S8</strain>
    </source>
</reference>
<dbReference type="Proteomes" id="UP001059480">
    <property type="component" value="Unassembled WGS sequence"/>
</dbReference>
<accession>A0ABT1WMW5</accession>
<reference evidence="1" key="3">
    <citation type="journal article" date="2023" name="Microbiol. Resour. Announc.">
        <title>Draft Genome Sequence of Granulicatella sp. Strain S8, Isolated from a Marine Fish, Seriola quinqueradiata.</title>
        <authorList>
            <person name="Lee M."/>
            <person name="Farooq A."/>
            <person name="Jeong J.B."/>
            <person name="Jung M.Y."/>
        </authorList>
    </citation>
    <scope>NUCLEOTIDE SEQUENCE</scope>
    <source>
        <strain evidence="1">S8</strain>
    </source>
</reference>
<keyword evidence="2" id="KW-1185">Reference proteome</keyword>
<protein>
    <recommendedName>
        <fullName evidence="3">Na+-translocating membrane potential-generating system MpsC domain-containing protein</fullName>
    </recommendedName>
</protein>
<organism evidence="1 2">
    <name type="scientific">Granulicatella seriolae</name>
    <dbReference type="NCBI Taxonomy" id="2967226"/>
    <lineage>
        <taxon>Bacteria</taxon>
        <taxon>Bacillati</taxon>
        <taxon>Bacillota</taxon>
        <taxon>Bacilli</taxon>
        <taxon>Lactobacillales</taxon>
        <taxon>Carnobacteriaceae</taxon>
        <taxon>Granulicatella</taxon>
    </lineage>
</organism>
<sequence length="122" mass="14278">MITEQDYTKRLLKELVDYYLSHGMHDITIKIDYQENESVTICLSAPFDKLPDDLEAFKHGLAVEKQPELDAIYNSLLGTHSRDKNYNMLGKTIDEFEISTINQVFKVQVKRYAMDQVVHFFE</sequence>
<dbReference type="RefSeq" id="WP_256944935.1">
    <property type="nucleotide sequence ID" value="NZ_JANHNZ010000003.1"/>
</dbReference>
<name>A0ABT1WMW5_9LACT</name>
<evidence type="ECO:0000313" key="1">
    <source>
        <dbReference type="EMBL" id="MCQ9209826.1"/>
    </source>
</evidence>
<gene>
    <name evidence="1" type="ORF">NPA36_04605</name>
</gene>
<evidence type="ECO:0008006" key="3">
    <source>
        <dbReference type="Google" id="ProtNLM"/>
    </source>
</evidence>
<proteinExistence type="predicted"/>
<dbReference type="EMBL" id="JANHNZ010000003">
    <property type="protein sequence ID" value="MCQ9209826.1"/>
    <property type="molecule type" value="Genomic_DNA"/>
</dbReference>
<comment type="caution">
    <text evidence="1">The sequence shown here is derived from an EMBL/GenBank/DDBJ whole genome shotgun (WGS) entry which is preliminary data.</text>
</comment>
<evidence type="ECO:0000313" key="2">
    <source>
        <dbReference type="Proteomes" id="UP001059480"/>
    </source>
</evidence>